<evidence type="ECO:0000313" key="4">
    <source>
        <dbReference type="Proteomes" id="UP000309016"/>
    </source>
</evidence>
<evidence type="ECO:0000256" key="1">
    <source>
        <dbReference type="SAM" id="SignalP"/>
    </source>
</evidence>
<feature type="domain" description="DUF4440" evidence="2">
    <location>
        <begin position="37"/>
        <end position="141"/>
    </location>
</feature>
<organism evidence="3 4">
    <name type="scientific">Antarcticibacterium flavum</name>
    <dbReference type="NCBI Taxonomy" id="2058175"/>
    <lineage>
        <taxon>Bacteria</taxon>
        <taxon>Pseudomonadati</taxon>
        <taxon>Bacteroidota</taxon>
        <taxon>Flavobacteriia</taxon>
        <taxon>Flavobacteriales</taxon>
        <taxon>Flavobacteriaceae</taxon>
        <taxon>Antarcticibacterium</taxon>
    </lineage>
</organism>
<reference evidence="3 4" key="1">
    <citation type="submission" date="2019-06" db="EMBL/GenBank/DDBJ databases">
        <title>Complete genome sequence of Antarcticibacterium flavum KCTC 52984T from an Antarctic marine sediment.</title>
        <authorList>
            <person name="Lee Y.M."/>
            <person name="Shin S.C."/>
        </authorList>
    </citation>
    <scope>NUCLEOTIDE SEQUENCE [LARGE SCALE GENOMIC DNA]</scope>
    <source>
        <strain evidence="3 4">KCTC 52984</strain>
    </source>
</reference>
<dbReference type="KEGG" id="afla:FHG64_05570"/>
<feature type="chain" id="PRO_5022862937" evidence="1">
    <location>
        <begin position="20"/>
        <end position="155"/>
    </location>
</feature>
<keyword evidence="4" id="KW-1185">Reference proteome</keyword>
<dbReference type="EMBL" id="CP040812">
    <property type="protein sequence ID" value="QCY68912.1"/>
    <property type="molecule type" value="Genomic_DNA"/>
</dbReference>
<dbReference type="Proteomes" id="UP000309016">
    <property type="component" value="Chromosome"/>
</dbReference>
<keyword evidence="1" id="KW-0732">Signal</keyword>
<gene>
    <name evidence="3" type="ORF">FHG64_05570</name>
</gene>
<dbReference type="AlphaFoldDB" id="A0A5B7X2H7"/>
<dbReference type="Gene3D" id="3.10.450.50">
    <property type="match status" value="1"/>
</dbReference>
<dbReference type="InterPro" id="IPR032710">
    <property type="entry name" value="NTF2-like_dom_sf"/>
</dbReference>
<evidence type="ECO:0000259" key="2">
    <source>
        <dbReference type="Pfam" id="PF14534"/>
    </source>
</evidence>
<dbReference type="RefSeq" id="WP_139065497.1">
    <property type="nucleotide sequence ID" value="NZ_CP040812.1"/>
</dbReference>
<dbReference type="SUPFAM" id="SSF54427">
    <property type="entry name" value="NTF2-like"/>
    <property type="match status" value="1"/>
</dbReference>
<accession>A0A5B7X2H7</accession>
<dbReference type="Pfam" id="PF14534">
    <property type="entry name" value="DUF4440"/>
    <property type="match status" value="1"/>
</dbReference>
<name>A0A5B7X2H7_9FLAO</name>
<dbReference type="InterPro" id="IPR027843">
    <property type="entry name" value="DUF4440"/>
</dbReference>
<evidence type="ECO:0000313" key="3">
    <source>
        <dbReference type="EMBL" id="QCY68912.1"/>
    </source>
</evidence>
<proteinExistence type="predicted"/>
<feature type="signal peptide" evidence="1">
    <location>
        <begin position="1"/>
        <end position="19"/>
    </location>
</feature>
<sequence length="155" mass="18385">MKNLLLPCMMLFLSIPLVAQTAMREDEELVKKLIIDSFQDLLSEAKIDKIDTYYTRDFLLLEHGEVWTNDSINKYMNMMLKMEQMPERINTFDFIEVKIKGDMAWTAYHNKAEFKIDGRKVGEMNWLESASAIRTEDGWKLEMLHSTRKEHKEEE</sequence>
<protein>
    <submittedName>
        <fullName evidence="3">Nuclear transport factor 2 family protein</fullName>
    </submittedName>
</protein>
<dbReference type="OrthoDB" id="1119147at2"/>